<evidence type="ECO:0000313" key="3">
    <source>
        <dbReference type="Proteomes" id="UP000008281"/>
    </source>
</evidence>
<reference evidence="2" key="1">
    <citation type="submission" date="2007-07" db="EMBL/GenBank/DDBJ databases">
        <title>PCAP assembly of the Caenorhabditis remanei genome.</title>
        <authorList>
            <consortium name="The Caenorhabditis remanei Sequencing Consortium"/>
            <person name="Wilson R.K."/>
        </authorList>
    </citation>
    <scope>NUCLEOTIDE SEQUENCE [LARGE SCALE GENOMIC DNA]</scope>
    <source>
        <strain evidence="2">PB4641</strain>
    </source>
</reference>
<protein>
    <submittedName>
        <fullName evidence="2">Uncharacterized protein</fullName>
    </submittedName>
</protein>
<accession>E3MH17</accession>
<name>E3MH17_CAERE</name>
<proteinExistence type="predicted"/>
<dbReference type="Proteomes" id="UP000008281">
    <property type="component" value="Unassembled WGS sequence"/>
</dbReference>
<evidence type="ECO:0000256" key="1">
    <source>
        <dbReference type="SAM" id="MobiDB-lite"/>
    </source>
</evidence>
<sequence>MGYAPNDCKLRPEYDGDDSYEVIEGSEGSSTKKIDLS</sequence>
<gene>
    <name evidence="2" type="ORF">CRE_23500</name>
</gene>
<keyword evidence="3" id="KW-1185">Reference proteome</keyword>
<dbReference type="EMBL" id="DS268444">
    <property type="protein sequence ID" value="EFP01650.1"/>
    <property type="molecule type" value="Genomic_DNA"/>
</dbReference>
<organism evidence="3">
    <name type="scientific">Caenorhabditis remanei</name>
    <name type="common">Caenorhabditis vulgaris</name>
    <dbReference type="NCBI Taxonomy" id="31234"/>
    <lineage>
        <taxon>Eukaryota</taxon>
        <taxon>Metazoa</taxon>
        <taxon>Ecdysozoa</taxon>
        <taxon>Nematoda</taxon>
        <taxon>Chromadorea</taxon>
        <taxon>Rhabditida</taxon>
        <taxon>Rhabditina</taxon>
        <taxon>Rhabditomorpha</taxon>
        <taxon>Rhabditoidea</taxon>
        <taxon>Rhabditidae</taxon>
        <taxon>Peloderinae</taxon>
        <taxon>Caenorhabditis</taxon>
    </lineage>
</organism>
<dbReference type="AlphaFoldDB" id="E3MH17"/>
<evidence type="ECO:0000313" key="2">
    <source>
        <dbReference type="EMBL" id="EFP01650.1"/>
    </source>
</evidence>
<dbReference type="HOGENOM" id="CLU_3351590_0_0_1"/>
<dbReference type="InParanoid" id="E3MH17"/>
<feature type="region of interest" description="Disordered" evidence="1">
    <location>
        <begin position="1"/>
        <end position="37"/>
    </location>
</feature>